<feature type="region of interest" description="Disordered" evidence="1">
    <location>
        <begin position="110"/>
        <end position="151"/>
    </location>
</feature>
<feature type="non-terminal residue" evidence="2">
    <location>
        <position position="1"/>
    </location>
</feature>
<evidence type="ECO:0000313" key="3">
    <source>
        <dbReference type="Proteomes" id="UP000257109"/>
    </source>
</evidence>
<sequence length="164" mass="19042">MKALLKGHLVVIAMFQEIVNLHKRNVKEVEELRHKNAKRKSQCKRLKGGYISMSNLLTQGEQEELLYPFMEHFVVVSIKILDLNPKVALRSKNNGFEVSLCIKAPTLMNESPSSRIHPSRGDGKVQGLKVSRREKSKRYSSRKERKENVLKETKYHSYTPFNYE</sequence>
<dbReference type="AlphaFoldDB" id="A0A371F6U0"/>
<accession>A0A371F6U0</accession>
<reference evidence="2" key="1">
    <citation type="submission" date="2018-05" db="EMBL/GenBank/DDBJ databases">
        <title>Draft genome of Mucuna pruriens seed.</title>
        <authorList>
            <person name="Nnadi N.E."/>
            <person name="Vos R."/>
            <person name="Hasami M.H."/>
            <person name="Devisetty U.K."/>
            <person name="Aguiy J.C."/>
        </authorList>
    </citation>
    <scope>NUCLEOTIDE SEQUENCE [LARGE SCALE GENOMIC DNA]</scope>
    <source>
        <strain evidence="2">JCA_2017</strain>
    </source>
</reference>
<protein>
    <submittedName>
        <fullName evidence="2">Uncharacterized protein</fullName>
    </submittedName>
</protein>
<name>A0A371F6U0_MUCPR</name>
<dbReference type="Proteomes" id="UP000257109">
    <property type="component" value="Unassembled WGS sequence"/>
</dbReference>
<evidence type="ECO:0000256" key="1">
    <source>
        <dbReference type="SAM" id="MobiDB-lite"/>
    </source>
</evidence>
<evidence type="ECO:0000313" key="2">
    <source>
        <dbReference type="EMBL" id="RDX74020.1"/>
    </source>
</evidence>
<dbReference type="EMBL" id="QJKJ01010322">
    <property type="protein sequence ID" value="RDX74020.1"/>
    <property type="molecule type" value="Genomic_DNA"/>
</dbReference>
<organism evidence="2 3">
    <name type="scientific">Mucuna pruriens</name>
    <name type="common">Velvet bean</name>
    <name type="synonym">Dolichos pruriens</name>
    <dbReference type="NCBI Taxonomy" id="157652"/>
    <lineage>
        <taxon>Eukaryota</taxon>
        <taxon>Viridiplantae</taxon>
        <taxon>Streptophyta</taxon>
        <taxon>Embryophyta</taxon>
        <taxon>Tracheophyta</taxon>
        <taxon>Spermatophyta</taxon>
        <taxon>Magnoliopsida</taxon>
        <taxon>eudicotyledons</taxon>
        <taxon>Gunneridae</taxon>
        <taxon>Pentapetalae</taxon>
        <taxon>rosids</taxon>
        <taxon>fabids</taxon>
        <taxon>Fabales</taxon>
        <taxon>Fabaceae</taxon>
        <taxon>Papilionoideae</taxon>
        <taxon>50 kb inversion clade</taxon>
        <taxon>NPAAA clade</taxon>
        <taxon>indigoferoid/millettioid clade</taxon>
        <taxon>Phaseoleae</taxon>
        <taxon>Mucuna</taxon>
    </lineage>
</organism>
<feature type="compositionally biased region" description="Basic and acidic residues" evidence="1">
    <location>
        <begin position="141"/>
        <end position="151"/>
    </location>
</feature>
<gene>
    <name evidence="2" type="ORF">CR513_46278</name>
</gene>
<keyword evidence="3" id="KW-1185">Reference proteome</keyword>
<proteinExistence type="predicted"/>
<feature type="compositionally biased region" description="Basic residues" evidence="1">
    <location>
        <begin position="130"/>
        <end position="140"/>
    </location>
</feature>
<comment type="caution">
    <text evidence="2">The sequence shown here is derived from an EMBL/GenBank/DDBJ whole genome shotgun (WGS) entry which is preliminary data.</text>
</comment>